<feature type="transmembrane region" description="Helical" evidence="7">
    <location>
        <begin position="91"/>
        <end position="115"/>
    </location>
</feature>
<dbReference type="InterPro" id="IPR036259">
    <property type="entry name" value="MFS_trans_sf"/>
</dbReference>
<dbReference type="AlphaFoldDB" id="B4NMK0"/>
<evidence type="ECO:0000313" key="9">
    <source>
        <dbReference type="EMBL" id="EDW85589.1"/>
    </source>
</evidence>
<evidence type="ECO:0000256" key="7">
    <source>
        <dbReference type="SAM" id="Phobius"/>
    </source>
</evidence>
<dbReference type="Pfam" id="PF00083">
    <property type="entry name" value="Sugar_tr"/>
    <property type="match status" value="1"/>
</dbReference>
<dbReference type="EMBL" id="CH964282">
    <property type="protein sequence ID" value="EDW85589.1"/>
    <property type="molecule type" value="Genomic_DNA"/>
</dbReference>
<gene>
    <name evidence="9" type="primary">Dwil\GK23076</name>
    <name evidence="9" type="ORF">Dwil_GK23076</name>
</gene>
<dbReference type="PROSITE" id="PS00217">
    <property type="entry name" value="SUGAR_TRANSPORT_2"/>
    <property type="match status" value="1"/>
</dbReference>
<feature type="domain" description="Major facilitator superfamily (MFS) profile" evidence="8">
    <location>
        <begin position="43"/>
        <end position="487"/>
    </location>
</feature>
<dbReference type="PRINTS" id="PR00171">
    <property type="entry name" value="SUGRTRNSPORT"/>
</dbReference>
<dbReference type="CDD" id="cd17357">
    <property type="entry name" value="MFS_GLUT_Class1_2_like"/>
    <property type="match status" value="1"/>
</dbReference>
<keyword evidence="5" id="KW-0325">Glycoprotein</keyword>
<feature type="transmembrane region" description="Helical" evidence="7">
    <location>
        <begin position="38"/>
        <end position="61"/>
    </location>
</feature>
<dbReference type="PROSITE" id="PS50850">
    <property type="entry name" value="MFS"/>
    <property type="match status" value="1"/>
</dbReference>
<dbReference type="PANTHER" id="PTHR23503:SF127">
    <property type="entry name" value="FI08437P-RELATED"/>
    <property type="match status" value="1"/>
</dbReference>
<dbReference type="OMA" id="QLMGWLT"/>
<dbReference type="InterPro" id="IPR045263">
    <property type="entry name" value="GLUT"/>
</dbReference>
<feature type="transmembrane region" description="Helical" evidence="7">
    <location>
        <begin position="459"/>
        <end position="483"/>
    </location>
</feature>
<evidence type="ECO:0000313" key="10">
    <source>
        <dbReference type="Proteomes" id="UP000007798"/>
    </source>
</evidence>
<evidence type="ECO:0000256" key="1">
    <source>
        <dbReference type="ARBA" id="ARBA00004141"/>
    </source>
</evidence>
<feature type="transmembrane region" description="Helical" evidence="7">
    <location>
        <begin position="368"/>
        <end position="389"/>
    </location>
</feature>
<dbReference type="PANTHER" id="PTHR23503">
    <property type="entry name" value="SOLUTE CARRIER FAMILY 2"/>
    <property type="match status" value="1"/>
</dbReference>
<keyword evidence="4 7" id="KW-0472">Membrane</keyword>
<dbReference type="GO" id="GO:0015149">
    <property type="term" value="F:hexose transmembrane transporter activity"/>
    <property type="evidence" value="ECO:0007669"/>
    <property type="project" value="TreeGrafter"/>
</dbReference>
<reference evidence="9 10" key="1">
    <citation type="journal article" date="2007" name="Nature">
        <title>Evolution of genes and genomes on the Drosophila phylogeny.</title>
        <authorList>
            <consortium name="Drosophila 12 Genomes Consortium"/>
            <person name="Clark A.G."/>
            <person name="Eisen M.B."/>
            <person name="Smith D.R."/>
            <person name="Bergman C.M."/>
            <person name="Oliver B."/>
            <person name="Markow T.A."/>
            <person name="Kaufman T.C."/>
            <person name="Kellis M."/>
            <person name="Gelbart W."/>
            <person name="Iyer V.N."/>
            <person name="Pollard D.A."/>
            <person name="Sackton T.B."/>
            <person name="Larracuente A.M."/>
            <person name="Singh N.D."/>
            <person name="Abad J.P."/>
            <person name="Abt D.N."/>
            <person name="Adryan B."/>
            <person name="Aguade M."/>
            <person name="Akashi H."/>
            <person name="Anderson W.W."/>
            <person name="Aquadro C.F."/>
            <person name="Ardell D.H."/>
            <person name="Arguello R."/>
            <person name="Artieri C.G."/>
            <person name="Barbash D.A."/>
            <person name="Barker D."/>
            <person name="Barsanti P."/>
            <person name="Batterham P."/>
            <person name="Batzoglou S."/>
            <person name="Begun D."/>
            <person name="Bhutkar A."/>
            <person name="Blanco E."/>
            <person name="Bosak S.A."/>
            <person name="Bradley R.K."/>
            <person name="Brand A.D."/>
            <person name="Brent M.R."/>
            <person name="Brooks A.N."/>
            <person name="Brown R.H."/>
            <person name="Butlin R.K."/>
            <person name="Caggese C."/>
            <person name="Calvi B.R."/>
            <person name="Bernardo de Carvalho A."/>
            <person name="Caspi A."/>
            <person name="Castrezana S."/>
            <person name="Celniker S.E."/>
            <person name="Chang J.L."/>
            <person name="Chapple C."/>
            <person name="Chatterji S."/>
            <person name="Chinwalla A."/>
            <person name="Civetta A."/>
            <person name="Clifton S.W."/>
            <person name="Comeron J.M."/>
            <person name="Costello J.C."/>
            <person name="Coyne J.A."/>
            <person name="Daub J."/>
            <person name="David R.G."/>
            <person name="Delcher A.L."/>
            <person name="Delehaunty K."/>
            <person name="Do C.B."/>
            <person name="Ebling H."/>
            <person name="Edwards K."/>
            <person name="Eickbush T."/>
            <person name="Evans J.D."/>
            <person name="Filipski A."/>
            <person name="Findeiss S."/>
            <person name="Freyhult E."/>
            <person name="Fulton L."/>
            <person name="Fulton R."/>
            <person name="Garcia A.C."/>
            <person name="Gardiner A."/>
            <person name="Garfield D.A."/>
            <person name="Garvin B.E."/>
            <person name="Gibson G."/>
            <person name="Gilbert D."/>
            <person name="Gnerre S."/>
            <person name="Godfrey J."/>
            <person name="Good R."/>
            <person name="Gotea V."/>
            <person name="Gravely B."/>
            <person name="Greenberg A.J."/>
            <person name="Griffiths-Jones S."/>
            <person name="Gross S."/>
            <person name="Guigo R."/>
            <person name="Gustafson E.A."/>
            <person name="Haerty W."/>
            <person name="Hahn M.W."/>
            <person name="Halligan D.L."/>
            <person name="Halpern A.L."/>
            <person name="Halter G.M."/>
            <person name="Han M.V."/>
            <person name="Heger A."/>
            <person name="Hillier L."/>
            <person name="Hinrichs A.S."/>
            <person name="Holmes I."/>
            <person name="Hoskins R.A."/>
            <person name="Hubisz M.J."/>
            <person name="Hultmark D."/>
            <person name="Huntley M.A."/>
            <person name="Jaffe D.B."/>
            <person name="Jagadeeshan S."/>
            <person name="Jeck W.R."/>
            <person name="Johnson J."/>
            <person name="Jones C.D."/>
            <person name="Jordan W.C."/>
            <person name="Karpen G.H."/>
            <person name="Kataoka E."/>
            <person name="Keightley P.D."/>
            <person name="Kheradpour P."/>
            <person name="Kirkness E.F."/>
            <person name="Koerich L.B."/>
            <person name="Kristiansen K."/>
            <person name="Kudrna D."/>
            <person name="Kulathinal R.J."/>
            <person name="Kumar S."/>
            <person name="Kwok R."/>
            <person name="Lander E."/>
            <person name="Langley C.H."/>
            <person name="Lapoint R."/>
            <person name="Lazzaro B.P."/>
            <person name="Lee S.J."/>
            <person name="Levesque L."/>
            <person name="Li R."/>
            <person name="Lin C.F."/>
            <person name="Lin M.F."/>
            <person name="Lindblad-Toh K."/>
            <person name="Llopart A."/>
            <person name="Long M."/>
            <person name="Low L."/>
            <person name="Lozovsky E."/>
            <person name="Lu J."/>
            <person name="Luo M."/>
            <person name="Machado C.A."/>
            <person name="Makalowski W."/>
            <person name="Marzo M."/>
            <person name="Matsuda M."/>
            <person name="Matzkin L."/>
            <person name="McAllister B."/>
            <person name="McBride C.S."/>
            <person name="McKernan B."/>
            <person name="McKernan K."/>
            <person name="Mendez-Lago M."/>
            <person name="Minx P."/>
            <person name="Mollenhauer M.U."/>
            <person name="Montooth K."/>
            <person name="Mount S.M."/>
            <person name="Mu X."/>
            <person name="Myers E."/>
            <person name="Negre B."/>
            <person name="Newfeld S."/>
            <person name="Nielsen R."/>
            <person name="Noor M.A."/>
            <person name="O'Grady P."/>
            <person name="Pachter L."/>
            <person name="Papaceit M."/>
            <person name="Parisi M.J."/>
            <person name="Parisi M."/>
            <person name="Parts L."/>
            <person name="Pedersen J.S."/>
            <person name="Pesole G."/>
            <person name="Phillippy A.M."/>
            <person name="Ponting C.P."/>
            <person name="Pop M."/>
            <person name="Porcelli D."/>
            <person name="Powell J.R."/>
            <person name="Prohaska S."/>
            <person name="Pruitt K."/>
            <person name="Puig M."/>
            <person name="Quesneville H."/>
            <person name="Ram K.R."/>
            <person name="Rand D."/>
            <person name="Rasmussen M.D."/>
            <person name="Reed L.K."/>
            <person name="Reenan R."/>
            <person name="Reily A."/>
            <person name="Remington K.A."/>
            <person name="Rieger T.T."/>
            <person name="Ritchie M.G."/>
            <person name="Robin C."/>
            <person name="Rogers Y.H."/>
            <person name="Rohde C."/>
            <person name="Rozas J."/>
            <person name="Rubenfield M.J."/>
            <person name="Ruiz A."/>
            <person name="Russo S."/>
            <person name="Salzberg S.L."/>
            <person name="Sanchez-Gracia A."/>
            <person name="Saranga D.J."/>
            <person name="Sato H."/>
            <person name="Schaeffer S.W."/>
            <person name="Schatz M.C."/>
            <person name="Schlenke T."/>
            <person name="Schwartz R."/>
            <person name="Segarra C."/>
            <person name="Singh R.S."/>
            <person name="Sirot L."/>
            <person name="Sirota M."/>
            <person name="Sisneros N.B."/>
            <person name="Smith C.D."/>
            <person name="Smith T.F."/>
            <person name="Spieth J."/>
            <person name="Stage D.E."/>
            <person name="Stark A."/>
            <person name="Stephan W."/>
            <person name="Strausberg R.L."/>
            <person name="Strempel S."/>
            <person name="Sturgill D."/>
            <person name="Sutton G."/>
            <person name="Sutton G.G."/>
            <person name="Tao W."/>
            <person name="Teichmann S."/>
            <person name="Tobari Y.N."/>
            <person name="Tomimura Y."/>
            <person name="Tsolas J.M."/>
            <person name="Valente V.L."/>
            <person name="Venter E."/>
            <person name="Venter J.C."/>
            <person name="Vicario S."/>
            <person name="Vieira F.G."/>
            <person name="Vilella A.J."/>
            <person name="Villasante A."/>
            <person name="Walenz B."/>
            <person name="Wang J."/>
            <person name="Wasserman M."/>
            <person name="Watts T."/>
            <person name="Wilson D."/>
            <person name="Wilson R.K."/>
            <person name="Wing R.A."/>
            <person name="Wolfner M.F."/>
            <person name="Wong A."/>
            <person name="Wong G.K."/>
            <person name="Wu C.I."/>
            <person name="Wu G."/>
            <person name="Yamamoto D."/>
            <person name="Yang H.P."/>
            <person name="Yang S.P."/>
            <person name="Yorke J.A."/>
            <person name="Yoshida K."/>
            <person name="Zdobnov E."/>
            <person name="Zhang P."/>
            <person name="Zhang Y."/>
            <person name="Zimin A.V."/>
            <person name="Baldwin J."/>
            <person name="Abdouelleil A."/>
            <person name="Abdulkadir J."/>
            <person name="Abebe A."/>
            <person name="Abera B."/>
            <person name="Abreu J."/>
            <person name="Acer S.C."/>
            <person name="Aftuck L."/>
            <person name="Alexander A."/>
            <person name="An P."/>
            <person name="Anderson E."/>
            <person name="Anderson S."/>
            <person name="Arachi H."/>
            <person name="Azer M."/>
            <person name="Bachantsang P."/>
            <person name="Barry A."/>
            <person name="Bayul T."/>
            <person name="Berlin A."/>
            <person name="Bessette D."/>
            <person name="Bloom T."/>
            <person name="Blye J."/>
            <person name="Boguslavskiy L."/>
            <person name="Bonnet C."/>
            <person name="Boukhgalter B."/>
            <person name="Bourzgui I."/>
            <person name="Brown A."/>
            <person name="Cahill P."/>
            <person name="Channer S."/>
            <person name="Cheshatsang Y."/>
            <person name="Chuda L."/>
            <person name="Citroen M."/>
            <person name="Collymore A."/>
            <person name="Cooke P."/>
            <person name="Costello M."/>
            <person name="D'Aco K."/>
            <person name="Daza R."/>
            <person name="De Haan G."/>
            <person name="DeGray S."/>
            <person name="DeMaso C."/>
            <person name="Dhargay N."/>
            <person name="Dooley K."/>
            <person name="Dooley E."/>
            <person name="Doricent M."/>
            <person name="Dorje P."/>
            <person name="Dorjee K."/>
            <person name="Dupes A."/>
            <person name="Elong R."/>
            <person name="Falk J."/>
            <person name="Farina A."/>
            <person name="Faro S."/>
            <person name="Ferguson D."/>
            <person name="Fisher S."/>
            <person name="Foley C.D."/>
            <person name="Franke A."/>
            <person name="Friedrich D."/>
            <person name="Gadbois L."/>
            <person name="Gearin G."/>
            <person name="Gearin C.R."/>
            <person name="Giannoukos G."/>
            <person name="Goode T."/>
            <person name="Graham J."/>
            <person name="Grandbois E."/>
            <person name="Grewal S."/>
            <person name="Gyaltsen K."/>
            <person name="Hafez N."/>
            <person name="Hagos B."/>
            <person name="Hall J."/>
            <person name="Henson C."/>
            <person name="Hollinger A."/>
            <person name="Honan T."/>
            <person name="Huard M.D."/>
            <person name="Hughes L."/>
            <person name="Hurhula B."/>
            <person name="Husby M.E."/>
            <person name="Kamat A."/>
            <person name="Kanga B."/>
            <person name="Kashin S."/>
            <person name="Khazanovich D."/>
            <person name="Kisner P."/>
            <person name="Lance K."/>
            <person name="Lara M."/>
            <person name="Lee W."/>
            <person name="Lennon N."/>
            <person name="Letendre F."/>
            <person name="LeVine R."/>
            <person name="Lipovsky A."/>
            <person name="Liu X."/>
            <person name="Liu J."/>
            <person name="Liu S."/>
            <person name="Lokyitsang T."/>
            <person name="Lokyitsang Y."/>
            <person name="Lubonja R."/>
            <person name="Lui A."/>
            <person name="MacDonald P."/>
            <person name="Magnisalis V."/>
            <person name="Maru K."/>
            <person name="Matthews C."/>
            <person name="McCusker W."/>
            <person name="McDonough S."/>
            <person name="Mehta T."/>
            <person name="Meldrim J."/>
            <person name="Meneus L."/>
            <person name="Mihai O."/>
            <person name="Mihalev A."/>
            <person name="Mihova T."/>
            <person name="Mittelman R."/>
            <person name="Mlenga V."/>
            <person name="Montmayeur A."/>
            <person name="Mulrain L."/>
            <person name="Navidi A."/>
            <person name="Naylor J."/>
            <person name="Negash T."/>
            <person name="Nguyen T."/>
            <person name="Nguyen N."/>
            <person name="Nicol R."/>
            <person name="Norbu C."/>
            <person name="Norbu N."/>
            <person name="Novod N."/>
            <person name="O'Neill B."/>
            <person name="Osman S."/>
            <person name="Markiewicz E."/>
            <person name="Oyono O.L."/>
            <person name="Patti C."/>
            <person name="Phunkhang P."/>
            <person name="Pierre F."/>
            <person name="Priest M."/>
            <person name="Raghuraman S."/>
            <person name="Rege F."/>
            <person name="Reyes R."/>
            <person name="Rise C."/>
            <person name="Rogov P."/>
            <person name="Ross K."/>
            <person name="Ryan E."/>
            <person name="Settipalli S."/>
            <person name="Shea T."/>
            <person name="Sherpa N."/>
            <person name="Shi L."/>
            <person name="Shih D."/>
            <person name="Sparrow T."/>
            <person name="Spaulding J."/>
            <person name="Stalker J."/>
            <person name="Stange-Thomann N."/>
            <person name="Stavropoulos S."/>
            <person name="Stone C."/>
            <person name="Strader C."/>
            <person name="Tesfaye S."/>
            <person name="Thomson T."/>
            <person name="Thoulutsang Y."/>
            <person name="Thoulutsang D."/>
            <person name="Topham K."/>
            <person name="Topping I."/>
            <person name="Tsamla T."/>
            <person name="Vassiliev H."/>
            <person name="Vo A."/>
            <person name="Wangchuk T."/>
            <person name="Wangdi T."/>
            <person name="Weiand M."/>
            <person name="Wilkinson J."/>
            <person name="Wilson A."/>
            <person name="Yadav S."/>
            <person name="Young G."/>
            <person name="Yu Q."/>
            <person name="Zembek L."/>
            <person name="Zhong D."/>
            <person name="Zimmer A."/>
            <person name="Zwirko Z."/>
            <person name="Jaffe D.B."/>
            <person name="Alvarez P."/>
            <person name="Brockman W."/>
            <person name="Butler J."/>
            <person name="Chin C."/>
            <person name="Gnerre S."/>
            <person name="Grabherr M."/>
            <person name="Kleber M."/>
            <person name="Mauceli E."/>
            <person name="MacCallum I."/>
        </authorList>
    </citation>
    <scope>NUCLEOTIDE SEQUENCE [LARGE SCALE GENOMIC DNA]</scope>
    <source>
        <strain evidence="10">Tucson 14030-0811.24</strain>
    </source>
</reference>
<dbReference type="PhylomeDB" id="B4NMK0"/>
<protein>
    <recommendedName>
        <fullName evidence="8">Major facilitator superfamily (MFS) profile domain-containing protein</fullName>
    </recommendedName>
</protein>
<comment type="subcellular location">
    <subcellularLocation>
        <location evidence="1">Membrane</location>
        <topology evidence="1">Multi-pass membrane protein</topology>
    </subcellularLocation>
</comment>
<feature type="transmembrane region" description="Helical" evidence="7">
    <location>
        <begin position="342"/>
        <end position="361"/>
    </location>
</feature>
<feature type="transmembrane region" description="Helical" evidence="7">
    <location>
        <begin position="122"/>
        <end position="145"/>
    </location>
</feature>
<feature type="transmembrane region" description="Helical" evidence="7">
    <location>
        <begin position="151"/>
        <end position="172"/>
    </location>
</feature>
<evidence type="ECO:0000259" key="8">
    <source>
        <dbReference type="PROSITE" id="PS50850"/>
    </source>
</evidence>
<dbReference type="InterPro" id="IPR005828">
    <property type="entry name" value="MFS_sugar_transport-like"/>
</dbReference>
<dbReference type="eggNOG" id="KOG0569">
    <property type="taxonomic scope" value="Eukaryota"/>
</dbReference>
<feature type="transmembrane region" description="Helical" evidence="7">
    <location>
        <begin position="395"/>
        <end position="421"/>
    </location>
</feature>
<sequence length="507" mass="55169">MANKSNYGQHQAEVQQLNPQNTIELIARQQQRSKWGKLLILVAFATTIGGAVPTGYCIGVINAPSKLMKNWCNQTLHDKYGSDLSVSSLDLLWSSIVSIFLVGGAIGSLGGAGVANKFGRKACFLICGVLFTIGAVLFFLCRAASSVEMLVIGRFIVGLASGLVTATLPMYLSEVAPLSARGTLGVFCAVGVTGGVVVGQICSLVNVFGTEDLWHYALTAYMLLIVACYLPSFVFPESPKFLYIVKGDHAAARRELTRLRGLNDDDLISQEIAEMEAEANAKVQSSSFCDVLRDPNFLLPIFIVCCFHGGQQLSGINAIFYYSVSIFEKAGLSTVNAQWANLAAGGLNLMISLLGPMLMAYCNRRTLMMFSCGLCSIFLFTITFVLYYIDFVSWFAAACIFCIMGYIFFYQFGLGPIPYFIGAELFEVAPRPVAMSMGSLASWTCNFVIGISFPSLQNAWGAFVFLPFSITCVLLCLLTKFYLPETRGRDPSEVAPLVSKGFRSKVK</sequence>
<feature type="transmembrane region" description="Helical" evidence="7">
    <location>
        <begin position="214"/>
        <end position="235"/>
    </location>
</feature>
<dbReference type="InterPro" id="IPR005829">
    <property type="entry name" value="Sugar_transporter_CS"/>
</dbReference>
<dbReference type="SUPFAM" id="SSF103473">
    <property type="entry name" value="MFS general substrate transporter"/>
    <property type="match status" value="1"/>
</dbReference>
<keyword evidence="6" id="KW-0813">Transport</keyword>
<evidence type="ECO:0000256" key="2">
    <source>
        <dbReference type="ARBA" id="ARBA00022692"/>
    </source>
</evidence>
<dbReference type="GO" id="GO:0016020">
    <property type="term" value="C:membrane"/>
    <property type="evidence" value="ECO:0007669"/>
    <property type="project" value="UniProtKB-SubCell"/>
</dbReference>
<keyword evidence="2 7" id="KW-0812">Transmembrane</keyword>
<name>B4NMK0_DROWI</name>
<evidence type="ECO:0000256" key="4">
    <source>
        <dbReference type="ARBA" id="ARBA00023136"/>
    </source>
</evidence>
<dbReference type="Proteomes" id="UP000007798">
    <property type="component" value="Unassembled WGS sequence"/>
</dbReference>
<evidence type="ECO:0000256" key="5">
    <source>
        <dbReference type="ARBA" id="ARBA00023180"/>
    </source>
</evidence>
<dbReference type="InterPro" id="IPR020846">
    <property type="entry name" value="MFS_dom"/>
</dbReference>
<organism evidence="9 10">
    <name type="scientific">Drosophila willistoni</name>
    <name type="common">Fruit fly</name>
    <dbReference type="NCBI Taxonomy" id="7260"/>
    <lineage>
        <taxon>Eukaryota</taxon>
        <taxon>Metazoa</taxon>
        <taxon>Ecdysozoa</taxon>
        <taxon>Arthropoda</taxon>
        <taxon>Hexapoda</taxon>
        <taxon>Insecta</taxon>
        <taxon>Pterygota</taxon>
        <taxon>Neoptera</taxon>
        <taxon>Endopterygota</taxon>
        <taxon>Diptera</taxon>
        <taxon>Brachycera</taxon>
        <taxon>Muscomorpha</taxon>
        <taxon>Ephydroidea</taxon>
        <taxon>Drosophilidae</taxon>
        <taxon>Drosophila</taxon>
        <taxon>Sophophora</taxon>
    </lineage>
</organism>
<evidence type="ECO:0000256" key="6">
    <source>
        <dbReference type="RuleBase" id="RU003346"/>
    </source>
</evidence>
<dbReference type="InterPro" id="IPR003663">
    <property type="entry name" value="Sugar/inositol_transpt"/>
</dbReference>
<dbReference type="OrthoDB" id="4540492at2759"/>
<keyword evidence="3 7" id="KW-1133">Transmembrane helix</keyword>
<accession>B4NMK0</accession>
<dbReference type="FunCoup" id="B4NMK0">
    <property type="interactions" value="117"/>
</dbReference>
<comment type="similarity">
    <text evidence="6">Belongs to the major facilitator superfamily. Sugar transporter (TC 2.A.1.1) family.</text>
</comment>
<keyword evidence="10" id="KW-1185">Reference proteome</keyword>
<evidence type="ECO:0000256" key="3">
    <source>
        <dbReference type="ARBA" id="ARBA00022989"/>
    </source>
</evidence>
<dbReference type="Gene3D" id="1.20.1250.20">
    <property type="entry name" value="MFS general substrate transporter like domains"/>
    <property type="match status" value="1"/>
</dbReference>
<dbReference type="NCBIfam" id="TIGR00879">
    <property type="entry name" value="SP"/>
    <property type="match status" value="1"/>
</dbReference>
<proteinExistence type="inferred from homology"/>
<dbReference type="STRING" id="7260.B4NMK0"/>
<feature type="transmembrane region" description="Helical" evidence="7">
    <location>
        <begin position="184"/>
        <end position="208"/>
    </location>
</feature>
<dbReference type="InParanoid" id="B4NMK0"/>
<dbReference type="HOGENOM" id="CLU_001265_30_11_1"/>